<comment type="caution">
    <text evidence="1">The sequence shown here is derived from an EMBL/GenBank/DDBJ whole genome shotgun (WGS) entry which is preliminary data.</text>
</comment>
<name>A0A934S7V0_9BACT</name>
<gene>
    <name evidence="1" type="ORF">JIN87_26615</name>
</gene>
<evidence type="ECO:0000313" key="1">
    <source>
        <dbReference type="EMBL" id="MBK1880488.1"/>
    </source>
</evidence>
<dbReference type="Gene3D" id="3.20.20.80">
    <property type="entry name" value="Glycosidases"/>
    <property type="match status" value="1"/>
</dbReference>
<dbReference type="GO" id="GO:0016787">
    <property type="term" value="F:hydrolase activity"/>
    <property type="evidence" value="ECO:0007669"/>
    <property type="project" value="UniProtKB-KW"/>
</dbReference>
<dbReference type="PANTHER" id="PTHR41244:SF1">
    <property type="entry name" value="GLYCOSYLTRANSFERASE"/>
    <property type="match status" value="1"/>
</dbReference>
<dbReference type="PANTHER" id="PTHR41244">
    <property type="entry name" value="RHAMNAN SYNTHESIS F"/>
    <property type="match status" value="1"/>
</dbReference>
<sequence length="397" mass="45865">MSFQKAEVAVYYFPNYHSDARNRNLHGAHWTEWELVRRAEPRFDGHHQPNLPAWGETDEADPIQMAQKIDAAADHGIDTFIFDWYWYDDGPFLERGLDEGFLNAPNNDRMKFALMWANHDWIDIHPMKACDNALENAKMLYPGAVNPATFETIIDHCIQRYFKHPSYWLIDGCPYFSIYELTKLLEGFGGVEQTREMLSLFREKVKAAGFKDLHLNAIVWNNPILPGETAPVDAKTLVNALGFDSINSYVWIHHYAPDDFPKVEYEAIRDAYLKYWDDSEERFDQPYYPNVTMGWDASPRTVQSDAYENRGYPFMYTIANNTPENFKKALEIVKERLEKSSVPSPFVSINAWNEWTEGSYLEPDLRNGMSYLEAIRDVFAEENSEVSVGLTSASAAE</sequence>
<accession>A0A934S7V0</accession>
<dbReference type="EMBL" id="JAENIL010000092">
    <property type="protein sequence ID" value="MBK1880488.1"/>
    <property type="molecule type" value="Genomic_DNA"/>
</dbReference>
<proteinExistence type="predicted"/>
<evidence type="ECO:0000313" key="2">
    <source>
        <dbReference type="Proteomes" id="UP000617628"/>
    </source>
</evidence>
<dbReference type="AlphaFoldDB" id="A0A934S7V0"/>
<dbReference type="CDD" id="cd11579">
    <property type="entry name" value="Glyco_tran_WbsX"/>
    <property type="match status" value="1"/>
</dbReference>
<keyword evidence="1" id="KW-0378">Hydrolase</keyword>
<dbReference type="RefSeq" id="WP_200359510.1">
    <property type="nucleotide sequence ID" value="NZ_JAENIL010000092.1"/>
</dbReference>
<reference evidence="1" key="1">
    <citation type="submission" date="2021-01" db="EMBL/GenBank/DDBJ databases">
        <title>Modified the classification status of verrucomicrobia.</title>
        <authorList>
            <person name="Feng X."/>
        </authorList>
    </citation>
    <scope>NUCLEOTIDE SEQUENCE</scope>
    <source>
        <strain evidence="1">KCTC 13126</strain>
    </source>
</reference>
<organism evidence="1 2">
    <name type="scientific">Pelagicoccus mobilis</name>
    <dbReference type="NCBI Taxonomy" id="415221"/>
    <lineage>
        <taxon>Bacteria</taxon>
        <taxon>Pseudomonadati</taxon>
        <taxon>Verrucomicrobiota</taxon>
        <taxon>Opitutia</taxon>
        <taxon>Puniceicoccales</taxon>
        <taxon>Pelagicoccaceae</taxon>
        <taxon>Pelagicoccus</taxon>
    </lineage>
</organism>
<dbReference type="Pfam" id="PF14307">
    <property type="entry name" value="Glyco_tran_WbsX"/>
    <property type="match status" value="1"/>
</dbReference>
<protein>
    <submittedName>
        <fullName evidence="1">Glycoside hydrolase family 99-like domain-containing protein</fullName>
    </submittedName>
</protein>
<dbReference type="Proteomes" id="UP000617628">
    <property type="component" value="Unassembled WGS sequence"/>
</dbReference>
<keyword evidence="2" id="KW-1185">Reference proteome</keyword>
<dbReference type="InterPro" id="IPR032719">
    <property type="entry name" value="WbsX"/>
</dbReference>